<name>A0A2V3VWI4_9BACI</name>
<feature type="domain" description="DUF2154" evidence="1">
    <location>
        <begin position="37"/>
        <end position="128"/>
    </location>
</feature>
<gene>
    <name evidence="2" type="ORF">DFR56_108172</name>
</gene>
<dbReference type="PROSITE" id="PS51257">
    <property type="entry name" value="PROKAR_LIPOPROTEIN"/>
    <property type="match status" value="1"/>
</dbReference>
<dbReference type="InterPro" id="IPR031346">
    <property type="entry name" value="DUF2154_N"/>
</dbReference>
<reference evidence="2 3" key="1">
    <citation type="submission" date="2018-05" db="EMBL/GenBank/DDBJ databases">
        <title>Genomic Encyclopedia of Type Strains, Phase IV (KMG-IV): sequencing the most valuable type-strain genomes for metagenomic binning, comparative biology and taxonomic classification.</title>
        <authorList>
            <person name="Goeker M."/>
        </authorList>
    </citation>
    <scope>NUCLEOTIDE SEQUENCE [LARGE SCALE GENOMIC DNA]</scope>
    <source>
        <strain evidence="2 3">DSM 28556</strain>
    </source>
</reference>
<evidence type="ECO:0000313" key="2">
    <source>
        <dbReference type="EMBL" id="PXW86353.1"/>
    </source>
</evidence>
<comment type="caution">
    <text evidence="2">The sequence shown here is derived from an EMBL/GenBank/DDBJ whole genome shotgun (WGS) entry which is preliminary data.</text>
</comment>
<evidence type="ECO:0000313" key="3">
    <source>
        <dbReference type="Proteomes" id="UP000247978"/>
    </source>
</evidence>
<keyword evidence="3" id="KW-1185">Reference proteome</keyword>
<dbReference type="OrthoDB" id="2964960at2"/>
<sequence length="238" mass="25835">MKKRTVVIIMIVISVLLVGCKDIIKKEVSDDIIIEKDNAEKLAINLEIGYGIVDISSGADDWVNGTIDYNYSSLEPDVTYKLNGEKGKVTIDQPKKSIKKIKRGKLKNDWDLALTNEIPIDLKVSTGAADTSLDLQGVKLQKLDIESGVGRTTVDLSGSWEESFDVKLEMGVGESTIILPREVGVEIKAEKGIGSTNMEGFISKGEGVYVNDAFDHADVIITVDAEMGVGEANFVLGK</sequence>
<dbReference type="RefSeq" id="WP_158525628.1">
    <property type="nucleotide sequence ID" value="NZ_JADIJL010000004.1"/>
</dbReference>
<evidence type="ECO:0000259" key="1">
    <source>
        <dbReference type="Pfam" id="PF17115"/>
    </source>
</evidence>
<organism evidence="2 3">
    <name type="scientific">Pseudogracilibacillus auburnensis</name>
    <dbReference type="NCBI Taxonomy" id="1494959"/>
    <lineage>
        <taxon>Bacteria</taxon>
        <taxon>Bacillati</taxon>
        <taxon>Bacillota</taxon>
        <taxon>Bacilli</taxon>
        <taxon>Bacillales</taxon>
        <taxon>Bacillaceae</taxon>
        <taxon>Pseudogracilibacillus</taxon>
    </lineage>
</organism>
<dbReference type="Pfam" id="PF17115">
    <property type="entry name" value="Toast_rack_N"/>
    <property type="match status" value="1"/>
</dbReference>
<dbReference type="Proteomes" id="UP000247978">
    <property type="component" value="Unassembled WGS sequence"/>
</dbReference>
<proteinExistence type="predicted"/>
<dbReference type="AlphaFoldDB" id="A0A2V3VWI4"/>
<accession>A0A2V3VWI4</accession>
<protein>
    <submittedName>
        <fullName evidence="2">Uncharacterized protein DUF2154</fullName>
    </submittedName>
</protein>
<dbReference type="EMBL" id="QJJQ01000008">
    <property type="protein sequence ID" value="PXW86353.1"/>
    <property type="molecule type" value="Genomic_DNA"/>
</dbReference>